<evidence type="ECO:0000313" key="4">
    <source>
        <dbReference type="EMBL" id="ODQ45428.1"/>
    </source>
</evidence>
<evidence type="ECO:0000259" key="3">
    <source>
        <dbReference type="Pfam" id="PF03081"/>
    </source>
</evidence>
<dbReference type="GO" id="GO:0006887">
    <property type="term" value="P:exocytosis"/>
    <property type="evidence" value="ECO:0007669"/>
    <property type="project" value="InterPro"/>
</dbReference>
<keyword evidence="5" id="KW-1185">Reference proteome</keyword>
<organism evidence="4 5">
    <name type="scientific">Pichia membranifaciens NRRL Y-2026</name>
    <dbReference type="NCBI Taxonomy" id="763406"/>
    <lineage>
        <taxon>Eukaryota</taxon>
        <taxon>Fungi</taxon>
        <taxon>Dikarya</taxon>
        <taxon>Ascomycota</taxon>
        <taxon>Saccharomycotina</taxon>
        <taxon>Pichiomycetes</taxon>
        <taxon>Pichiales</taxon>
        <taxon>Pichiaceae</taxon>
        <taxon>Pichia</taxon>
    </lineage>
</organism>
<feature type="domain" description="Exocyst complex subunit Exo70 C-terminal" evidence="3">
    <location>
        <begin position="243"/>
        <end position="605"/>
    </location>
</feature>
<dbReference type="GeneID" id="30181387"/>
<gene>
    <name evidence="4" type="ORF">PICMEDRAFT_74188</name>
</gene>
<protein>
    <recommendedName>
        <fullName evidence="3">Exocyst complex subunit Exo70 C-terminal domain-containing protein</fullName>
    </recommendedName>
</protein>
<keyword evidence="2" id="KW-0813">Transport</keyword>
<dbReference type="SUPFAM" id="SSF74788">
    <property type="entry name" value="Cullin repeat-like"/>
    <property type="match status" value="1"/>
</dbReference>
<dbReference type="AlphaFoldDB" id="A0A1E3NIL9"/>
<evidence type="ECO:0000256" key="2">
    <source>
        <dbReference type="ARBA" id="ARBA00022448"/>
    </source>
</evidence>
<name>A0A1E3NIL9_9ASCO</name>
<evidence type="ECO:0000313" key="5">
    <source>
        <dbReference type="Proteomes" id="UP000094455"/>
    </source>
</evidence>
<sequence>MTSAGFLMDVDDVQIAILDENIKTTNEVSTDISAQLAMLARINKQAVYTVTPLMHKIHELKLRQKNLHAVDEKVGEVKSYAGRVRRLLDVLELANKQQGAGLRGVGDIEKYIDALDGLDSVDSELKGQGLGGFEGLKESLGEGVLDGELALKAALMNKMKEIGELQQRGDAASSQGVQVLVEEIRLIYAYLTDVRQMALEDALLRDRSNFLKRELVKIKPVKPTPNKDQNYIYDGTPTGSFPDYTKTVKTVVAREMRLVTELFQGLVGSLPKLLSKVIRPITDAYIYELSGLVEFIEMRRLSYNTMYYEVATGASMMVSWMLESQLEPSSTLQQLSERCNTQARNTFKDFFEYVRSRYSEMVVSSDTAAPETLNNTFMLVATRIHKMTVFRSYQLDFISGMTMNEWLPTALPTGFVPEKDVSSDPQFLLGTFYSDLIEYSFYSLASRFQEKHRSDEAIGIMLLFNLDGLQNLLEGTSVLKQIIGKRGLERYERLKKKAMDKAVSPWSTLAARLMTASTKQGGQLSMGNKELGRFIDEFNTRFEEQCASFRRKEVPPFFRQQMVADVSKTLVPSYKIFYAHAGGAGGRGVAKHFQLTPEELGQRLARLG</sequence>
<proteinExistence type="inferred from homology"/>
<dbReference type="InterPro" id="IPR016159">
    <property type="entry name" value="Cullin_repeat-like_dom_sf"/>
</dbReference>
<dbReference type="OrthoDB" id="1922221at2759"/>
<accession>A0A1E3NIL9</accession>
<evidence type="ECO:0000256" key="1">
    <source>
        <dbReference type="ARBA" id="ARBA00006756"/>
    </source>
</evidence>
<dbReference type="RefSeq" id="XP_019016541.1">
    <property type="nucleotide sequence ID" value="XM_019164700.1"/>
</dbReference>
<reference evidence="4 5" key="1">
    <citation type="journal article" date="2016" name="Proc. Natl. Acad. Sci. U.S.A.">
        <title>Comparative genomics of biotechnologically important yeasts.</title>
        <authorList>
            <person name="Riley R."/>
            <person name="Haridas S."/>
            <person name="Wolfe K.H."/>
            <person name="Lopes M.R."/>
            <person name="Hittinger C.T."/>
            <person name="Goeker M."/>
            <person name="Salamov A.A."/>
            <person name="Wisecaver J.H."/>
            <person name="Long T.M."/>
            <person name="Calvey C.H."/>
            <person name="Aerts A.L."/>
            <person name="Barry K.W."/>
            <person name="Choi C."/>
            <person name="Clum A."/>
            <person name="Coughlan A.Y."/>
            <person name="Deshpande S."/>
            <person name="Douglass A.P."/>
            <person name="Hanson S.J."/>
            <person name="Klenk H.-P."/>
            <person name="LaButti K.M."/>
            <person name="Lapidus A."/>
            <person name="Lindquist E.A."/>
            <person name="Lipzen A.M."/>
            <person name="Meier-Kolthoff J.P."/>
            <person name="Ohm R.A."/>
            <person name="Otillar R.P."/>
            <person name="Pangilinan J.L."/>
            <person name="Peng Y."/>
            <person name="Rokas A."/>
            <person name="Rosa C.A."/>
            <person name="Scheuner C."/>
            <person name="Sibirny A.A."/>
            <person name="Slot J.C."/>
            <person name="Stielow J.B."/>
            <person name="Sun H."/>
            <person name="Kurtzman C.P."/>
            <person name="Blackwell M."/>
            <person name="Grigoriev I.V."/>
            <person name="Jeffries T.W."/>
        </authorList>
    </citation>
    <scope>NUCLEOTIDE SEQUENCE [LARGE SCALE GENOMIC DNA]</scope>
    <source>
        <strain evidence="4 5">NRRL Y-2026</strain>
    </source>
</reference>
<dbReference type="InterPro" id="IPR046364">
    <property type="entry name" value="Exo70_C"/>
</dbReference>
<dbReference type="Proteomes" id="UP000094455">
    <property type="component" value="Unassembled WGS sequence"/>
</dbReference>
<dbReference type="Pfam" id="PF03081">
    <property type="entry name" value="Exo70_C"/>
    <property type="match status" value="1"/>
</dbReference>
<dbReference type="GO" id="GO:0005546">
    <property type="term" value="F:phosphatidylinositol-4,5-bisphosphate binding"/>
    <property type="evidence" value="ECO:0007669"/>
    <property type="project" value="InterPro"/>
</dbReference>
<dbReference type="STRING" id="763406.A0A1E3NIL9"/>
<dbReference type="GO" id="GO:0000145">
    <property type="term" value="C:exocyst"/>
    <property type="evidence" value="ECO:0007669"/>
    <property type="project" value="InterPro"/>
</dbReference>
<dbReference type="EMBL" id="KV454005">
    <property type="protein sequence ID" value="ODQ45428.1"/>
    <property type="molecule type" value="Genomic_DNA"/>
</dbReference>
<comment type="similarity">
    <text evidence="1">Belongs to the EXO70 family.</text>
</comment>
<dbReference type="Gene3D" id="1.20.1280.170">
    <property type="entry name" value="Exocyst complex component Exo70"/>
    <property type="match status" value="1"/>
</dbReference>